<evidence type="ECO:0000256" key="1">
    <source>
        <dbReference type="SAM" id="MobiDB-lite"/>
    </source>
</evidence>
<organism evidence="3 4">
    <name type="scientific">Boletus edulis BED1</name>
    <dbReference type="NCBI Taxonomy" id="1328754"/>
    <lineage>
        <taxon>Eukaryota</taxon>
        <taxon>Fungi</taxon>
        <taxon>Dikarya</taxon>
        <taxon>Basidiomycota</taxon>
        <taxon>Agaricomycotina</taxon>
        <taxon>Agaricomycetes</taxon>
        <taxon>Agaricomycetidae</taxon>
        <taxon>Boletales</taxon>
        <taxon>Boletineae</taxon>
        <taxon>Boletaceae</taxon>
        <taxon>Boletoideae</taxon>
        <taxon>Boletus</taxon>
    </lineage>
</organism>
<dbReference type="Pfam" id="PF12770">
    <property type="entry name" value="CHAT"/>
    <property type="match status" value="1"/>
</dbReference>
<dbReference type="PANTHER" id="PTHR19959">
    <property type="entry name" value="KINESIN LIGHT CHAIN"/>
    <property type="match status" value="1"/>
</dbReference>
<dbReference type="SUPFAM" id="SSF48452">
    <property type="entry name" value="TPR-like"/>
    <property type="match status" value="3"/>
</dbReference>
<name>A0AAD4BP92_BOLED</name>
<gene>
    <name evidence="3" type="ORF">L210DRAFT_3549233</name>
</gene>
<protein>
    <submittedName>
        <fullName evidence="3">CHAT domain-containing protein</fullName>
    </submittedName>
</protein>
<reference evidence="3" key="1">
    <citation type="submission" date="2019-10" db="EMBL/GenBank/DDBJ databases">
        <authorList>
            <consortium name="DOE Joint Genome Institute"/>
            <person name="Kuo A."/>
            <person name="Miyauchi S."/>
            <person name="Kiss E."/>
            <person name="Drula E."/>
            <person name="Kohler A."/>
            <person name="Sanchez-Garcia M."/>
            <person name="Andreopoulos B."/>
            <person name="Barry K.W."/>
            <person name="Bonito G."/>
            <person name="Buee M."/>
            <person name="Carver A."/>
            <person name="Chen C."/>
            <person name="Cichocki N."/>
            <person name="Clum A."/>
            <person name="Culley D."/>
            <person name="Crous P.W."/>
            <person name="Fauchery L."/>
            <person name="Girlanda M."/>
            <person name="Hayes R."/>
            <person name="Keri Z."/>
            <person name="LaButti K."/>
            <person name="Lipzen A."/>
            <person name="Lombard V."/>
            <person name="Magnuson J."/>
            <person name="Maillard F."/>
            <person name="Morin E."/>
            <person name="Murat C."/>
            <person name="Nolan M."/>
            <person name="Ohm R."/>
            <person name="Pangilinan J."/>
            <person name="Pereira M."/>
            <person name="Perotto S."/>
            <person name="Peter M."/>
            <person name="Riley R."/>
            <person name="Sitrit Y."/>
            <person name="Stielow B."/>
            <person name="Szollosi G."/>
            <person name="Zifcakova L."/>
            <person name="Stursova M."/>
            <person name="Spatafora J.W."/>
            <person name="Tedersoo L."/>
            <person name="Vaario L.-M."/>
            <person name="Yamada A."/>
            <person name="Yan M."/>
            <person name="Wang P."/>
            <person name="Xu J."/>
            <person name="Bruns T."/>
            <person name="Baldrian P."/>
            <person name="Vilgalys R."/>
            <person name="Henrissat B."/>
            <person name="Grigoriev I.V."/>
            <person name="Hibbett D."/>
            <person name="Nagy L.G."/>
            <person name="Martin F.M."/>
        </authorList>
    </citation>
    <scope>NUCLEOTIDE SEQUENCE</scope>
    <source>
        <strain evidence="3">BED1</strain>
    </source>
</reference>
<comment type="caution">
    <text evidence="3">The sequence shown here is derived from an EMBL/GenBank/DDBJ whole genome shotgun (WGS) entry which is preliminary data.</text>
</comment>
<dbReference type="InterPro" id="IPR024983">
    <property type="entry name" value="CHAT_dom"/>
</dbReference>
<dbReference type="EMBL" id="WHUW01000022">
    <property type="protein sequence ID" value="KAF8436269.1"/>
    <property type="molecule type" value="Genomic_DNA"/>
</dbReference>
<proteinExistence type="predicted"/>
<evidence type="ECO:0000313" key="4">
    <source>
        <dbReference type="Proteomes" id="UP001194468"/>
    </source>
</evidence>
<accession>A0AAD4BP92</accession>
<feature type="domain" description="CHAT" evidence="2">
    <location>
        <begin position="1111"/>
        <end position="1395"/>
    </location>
</feature>
<dbReference type="Proteomes" id="UP001194468">
    <property type="component" value="Unassembled WGS sequence"/>
</dbReference>
<feature type="compositionally biased region" description="Basic residues" evidence="1">
    <location>
        <begin position="1"/>
        <end position="10"/>
    </location>
</feature>
<dbReference type="Gene3D" id="1.25.40.10">
    <property type="entry name" value="Tetratricopeptide repeat domain"/>
    <property type="match status" value="4"/>
</dbReference>
<reference evidence="3" key="2">
    <citation type="journal article" date="2020" name="Nat. Commun.">
        <title>Large-scale genome sequencing of mycorrhizal fungi provides insights into the early evolution of symbiotic traits.</title>
        <authorList>
            <person name="Miyauchi S."/>
            <person name="Kiss E."/>
            <person name="Kuo A."/>
            <person name="Drula E."/>
            <person name="Kohler A."/>
            <person name="Sanchez-Garcia M."/>
            <person name="Morin E."/>
            <person name="Andreopoulos B."/>
            <person name="Barry K.W."/>
            <person name="Bonito G."/>
            <person name="Buee M."/>
            <person name="Carver A."/>
            <person name="Chen C."/>
            <person name="Cichocki N."/>
            <person name="Clum A."/>
            <person name="Culley D."/>
            <person name="Crous P.W."/>
            <person name="Fauchery L."/>
            <person name="Girlanda M."/>
            <person name="Hayes R.D."/>
            <person name="Keri Z."/>
            <person name="LaButti K."/>
            <person name="Lipzen A."/>
            <person name="Lombard V."/>
            <person name="Magnuson J."/>
            <person name="Maillard F."/>
            <person name="Murat C."/>
            <person name="Nolan M."/>
            <person name="Ohm R.A."/>
            <person name="Pangilinan J."/>
            <person name="Pereira M.F."/>
            <person name="Perotto S."/>
            <person name="Peter M."/>
            <person name="Pfister S."/>
            <person name="Riley R."/>
            <person name="Sitrit Y."/>
            <person name="Stielow J.B."/>
            <person name="Szollosi G."/>
            <person name="Zifcakova L."/>
            <person name="Stursova M."/>
            <person name="Spatafora J.W."/>
            <person name="Tedersoo L."/>
            <person name="Vaario L.M."/>
            <person name="Yamada A."/>
            <person name="Yan M."/>
            <person name="Wang P."/>
            <person name="Xu J."/>
            <person name="Bruns T."/>
            <person name="Baldrian P."/>
            <person name="Vilgalys R."/>
            <person name="Dunand C."/>
            <person name="Henrissat B."/>
            <person name="Grigoriev I.V."/>
            <person name="Hibbett D."/>
            <person name="Nagy L.G."/>
            <person name="Martin F.M."/>
        </authorList>
    </citation>
    <scope>NUCLEOTIDE SEQUENCE</scope>
    <source>
        <strain evidence="3">BED1</strain>
    </source>
</reference>
<evidence type="ECO:0000313" key="3">
    <source>
        <dbReference type="EMBL" id="KAF8436269.1"/>
    </source>
</evidence>
<dbReference type="PANTHER" id="PTHR19959:SF119">
    <property type="entry name" value="FUNGAL LIPASE-LIKE DOMAIN-CONTAINING PROTEIN"/>
    <property type="match status" value="1"/>
</dbReference>
<evidence type="ECO:0000259" key="2">
    <source>
        <dbReference type="Pfam" id="PF12770"/>
    </source>
</evidence>
<keyword evidence="4" id="KW-1185">Reference proteome</keyword>
<sequence>MTSKKRSRRSRAGEKRSRPKSGTSGSPVEDRESSGNKRRRLGSRRSPPSTPKDSIQESGVSNTYHECAGQFQDTEEIGRPSQDVLSSLRSATCTAKDKQAVVAGIQVTDVVDQAEASCITEEEARTLSVHLLGRFERLGDLAVLEQAITILVEVIRTTSALDDRHRTGLGSLGVALLYRFNHCGELSDLEDAISRHRDAVALTPHGHPHRPEYLNNVGKSYKARFERLGELNDIEDAITTLRETVDLTPHNHPDKPTYLRNLGNSCKARFDRLGQLGDLEDAVLMLRDAIDLAPHDHPHKPTYLNNLGNSLVTRFERLGELVDLENAISMLKSAVDLTPHGHPDKPGYLTNLGDTFRTRFERLGKSVDLKNATSTLKKAVDSIPPGHPDKPMCLNSIGNTFVTRFERLGKLVDLEKAVSTLKDAVNRVGEQADLEDAISTLIGAVDLTPHDHPDKPMYLNNLGTSFLARFEHLGELSDLENTVLTLRDAVDLTPHGHPDKSGYLGNLGDSFRTRFERLGELVDLENAISMLSSAVDLTPHDHPDKPMYLNNLGNTFAARFDRLGEPDDIEKAISTLKAAVNLTPHDHPDKPGYLNNLGTCFVTRLERLGELVDLENAISTLRNAVDLSPDDLLEKPAYLHNLGTSFLTRFERLGELSDLEDAISTVRDAVDLTPRGHPDKPMYLNSLGSSFRTRFQRLGELVDLENSMSMLRDAVDFTPHGHPDKPIYLNSLGNALVARFEHFGELVGLESAVLQLSNAVNLTPDGHPDKPDFLNSLGGAFVARYERLGELVDLKNAISTLTNAIELTPRGHPDKPMHLNTLGNTFVTRFERLGELKDLHDAISLFSHAAIFPFGPSDIRFHASQRWISCARRLSHHSLLHAYYVAINLLPQLAWIGLPLAHRYSELKRGADVVREAAAAALAAGLPETAVEWLEQGRSIVWGELLQLRSSYEDLSSAHPDHARRLRELSVALENASASREKSLALFSGESRPSLQQEADRHRTLAIERDKLLQTIRGLPGFEQFLLRKEFSQLRASVHSGPVVILNAAENRCDALIVVADVDHVIHVPLPNFTFERSTGLQKIMKTFLRHARREGKTGTLDGVSWESFLAPLWKCVCQPVLDALAFSLPGDLSRIFWCPTGPFVFLPIHAAGFYDSHYSRPGHKVYDFVISTYIPTLSALVLPPNPSTAPHTSLRLLAVRQPPSDGLGRLPGVHTELEHIKDVIRDSPSTDTTYLESSAGTVEEVLGLMKESDWVHFACHGIQDAASPTESGLCLANQRRLTLRDILALSRPHGGLAFLSACQTATGDEDLSDEAIHIAAGMLFAGYGGVVGTMWSISDKIAPDVARDVYEQLFGNEGRPDYREAARALHEAIGRLRESGNVSFAEWIPFIHVGL</sequence>
<feature type="compositionally biased region" description="Polar residues" evidence="1">
    <location>
        <begin position="51"/>
        <end position="60"/>
    </location>
</feature>
<feature type="region of interest" description="Disordered" evidence="1">
    <location>
        <begin position="1"/>
        <end position="60"/>
    </location>
</feature>
<dbReference type="InterPro" id="IPR011990">
    <property type="entry name" value="TPR-like_helical_dom_sf"/>
</dbReference>